<keyword evidence="2" id="KW-1185">Reference proteome</keyword>
<sequence>MSSGHLERVVAAARSSSSHTIQGLHPDTGALSLTELQVAAASAVSSGEPLAVVAAMADLPSLAVLDAVDALQPGSR</sequence>
<dbReference type="AlphaFoldDB" id="A0A7X1TMY4"/>
<accession>A0A7X1TMY4</accession>
<comment type="caution">
    <text evidence="1">The sequence shown here is derived from an EMBL/GenBank/DDBJ whole genome shotgun (WGS) entry which is preliminary data.</text>
</comment>
<protein>
    <submittedName>
        <fullName evidence="1">Uncharacterized protein</fullName>
    </submittedName>
</protein>
<dbReference type="Proteomes" id="UP000326464">
    <property type="component" value="Unassembled WGS sequence"/>
</dbReference>
<organism evidence="1 2">
    <name type="scientific">Arthrobacter bussei</name>
    <dbReference type="NCBI Taxonomy" id="2594179"/>
    <lineage>
        <taxon>Bacteria</taxon>
        <taxon>Bacillati</taxon>
        <taxon>Actinomycetota</taxon>
        <taxon>Actinomycetes</taxon>
        <taxon>Micrococcales</taxon>
        <taxon>Micrococcaceae</taxon>
        <taxon>Arthrobacter</taxon>
    </lineage>
</organism>
<evidence type="ECO:0000313" key="2">
    <source>
        <dbReference type="Proteomes" id="UP000326464"/>
    </source>
</evidence>
<gene>
    <name evidence="1" type="ORF">FNH21_05580</name>
</gene>
<proteinExistence type="predicted"/>
<dbReference type="RefSeq" id="WP_152812905.1">
    <property type="nucleotide sequence ID" value="NZ_VJXX01000001.1"/>
</dbReference>
<reference evidence="2" key="1">
    <citation type="submission" date="2019-07" db="EMBL/GenBank/DDBJ databases">
        <title>Arthrobacter KR32 sp. nov., isolated from mountain cheese made of cows milk.</title>
        <authorList>
            <person name="Flegler A."/>
        </authorList>
    </citation>
    <scope>NUCLEOTIDE SEQUENCE [LARGE SCALE GENOMIC DNA]</scope>
    <source>
        <strain evidence="2">KR32</strain>
    </source>
</reference>
<dbReference type="OrthoDB" id="9947335at2"/>
<dbReference type="EMBL" id="VJXX01000001">
    <property type="protein sequence ID" value="MPY10194.1"/>
    <property type="molecule type" value="Genomic_DNA"/>
</dbReference>
<name>A0A7X1TMY4_9MICC</name>
<evidence type="ECO:0000313" key="1">
    <source>
        <dbReference type="EMBL" id="MPY10194.1"/>
    </source>
</evidence>